<gene>
    <name evidence="3" type="ORF">AAW51_2533</name>
</gene>
<dbReference type="SUPFAM" id="SSF82171">
    <property type="entry name" value="DPP6 N-terminal domain-like"/>
    <property type="match status" value="1"/>
</dbReference>
<keyword evidence="1" id="KW-0732">Signal</keyword>
<dbReference type="InterPro" id="IPR011042">
    <property type="entry name" value="6-blade_b-propeller_TolB-like"/>
</dbReference>
<reference evidence="3 4" key="1">
    <citation type="submission" date="2015-05" db="EMBL/GenBank/DDBJ databases">
        <authorList>
            <person name="Tang B."/>
            <person name="Yu Y."/>
        </authorList>
    </citation>
    <scope>NUCLEOTIDE SEQUENCE [LARGE SCALE GENOMIC DNA]</scope>
    <source>
        <strain evidence="3 4">DSM 7029</strain>
    </source>
</reference>
<evidence type="ECO:0000259" key="2">
    <source>
        <dbReference type="Pfam" id="PF18582"/>
    </source>
</evidence>
<name>A0A0G3BIF2_9BURK</name>
<proteinExistence type="predicted"/>
<dbReference type="AlphaFoldDB" id="A0A0G3BIF2"/>
<dbReference type="EMBL" id="CP011371">
    <property type="protein sequence ID" value="AKJ29224.1"/>
    <property type="molecule type" value="Genomic_DNA"/>
</dbReference>
<protein>
    <recommendedName>
        <fullName evidence="2">Hydrazine synthase alpha subunit middle domain-containing protein</fullName>
    </recommendedName>
</protein>
<accession>A0A0G3BIF2</accession>
<dbReference type="PATRIC" id="fig|413882.6.peg.2647"/>
<evidence type="ECO:0000313" key="4">
    <source>
        <dbReference type="Proteomes" id="UP000035352"/>
    </source>
</evidence>
<sequence>MDTTQSRTKRRGGLAFASAAAAAALSLWLAACGSGGDSGADSGTVEGDVAIAYVMRPSTVNMNPTNGAPSAAGGDLFIREKSSPSAPEHNLTRRFTQGVGDASDPEVSYDGKKIVFAMRCPAANTATVDGRPACTGRWNIWEYDMSSGGLTNGSFRRLTSSIEDDDVDPAYLPAGRGFVFSSNRQAKSKVNQALGRSYYALDEYERERVFNLHTMDTKGGNVQQISFNQSHDRNPVVRPNGDIMFSRWEHLGDRNRFAIFRTKPDGTDMFVLYGAHSPGNSFLHPRDMAPTGRYAGFVSSSLMPLSGTDEGGALMFIDIKNYSEQNTPANRTVPTAGGQRELTERSLNMDEGLSLYGRVSAPYPLWDGTDRVLVAYRPCEVMREGKVVPCATLTPAEAERLGNRDRSEAEEAADTVQDNVPPNYAIYMFNPAKQTWLPVASPPQGFMYTDPVALQPRPEPNATPPTNVDPALAADNMALIEVRSVYDTDGLQRMGEQMLTAADLPTGCTQGIALTNPTEPNDTRAQVPDLLRIKDPAQPAYHCAPARFVRATRAVPPPATTMGLRSAIGETEFEQQQILGYAPIEPDGSFKLHVPADVPLALSIVDAKGRAFQTHANWIQVRPGERRTCDGCHSPRRGGALNSGAVVDTVPAALRPAMASAHLAGETMASTRTRLDPAALRLLADLSYTDVWADTSKAGVTARPSITIRYTGNANPADDLATPAPTNGVINYPDHIQPLWTRDRGANTCVNCHADTAKLDLRATLGGTGRLTSYEELLIGDPLIENGVPVTRVREGVPMVERGAPLVEASSGAANSAGIARKSRLGEILFGDVLLAGEAARTAHPNPPAGAPNHATLLNAAEKRLAAEWMDLGGQYYNDPFNGASGVRTVTTLSQSSFEARVLPVLRSTCMGCHRPDSGSNFRGNRFVLTGDADGDYNVTLTMVSNTCNASANALLARPSTAPHPSGATGQTTAVLPVGSAGYTAIANWIATGCPNP</sequence>
<dbReference type="STRING" id="413882.AAW51_2533"/>
<dbReference type="Proteomes" id="UP000035352">
    <property type="component" value="Chromosome"/>
</dbReference>
<evidence type="ECO:0000313" key="3">
    <source>
        <dbReference type="EMBL" id="AKJ29224.1"/>
    </source>
</evidence>
<feature type="domain" description="Hydrazine synthase alpha subunit middle" evidence="2">
    <location>
        <begin position="564"/>
        <end position="633"/>
    </location>
</feature>
<dbReference type="Pfam" id="PF18582">
    <property type="entry name" value="HZS_alpha"/>
    <property type="match status" value="1"/>
</dbReference>
<feature type="chain" id="PRO_5002551551" description="Hydrazine synthase alpha subunit middle domain-containing protein" evidence="1">
    <location>
        <begin position="31"/>
        <end position="997"/>
    </location>
</feature>
<feature type="signal peptide" evidence="1">
    <location>
        <begin position="1"/>
        <end position="30"/>
    </location>
</feature>
<evidence type="ECO:0000256" key="1">
    <source>
        <dbReference type="SAM" id="SignalP"/>
    </source>
</evidence>
<organism evidence="3 4">
    <name type="scientific">Caldimonas brevitalea</name>
    <dbReference type="NCBI Taxonomy" id="413882"/>
    <lineage>
        <taxon>Bacteria</taxon>
        <taxon>Pseudomonadati</taxon>
        <taxon>Pseudomonadota</taxon>
        <taxon>Betaproteobacteria</taxon>
        <taxon>Burkholderiales</taxon>
        <taxon>Sphaerotilaceae</taxon>
        <taxon>Caldimonas</taxon>
    </lineage>
</organism>
<dbReference type="InterPro" id="IPR040698">
    <property type="entry name" value="HZS_alpha_mid"/>
</dbReference>
<dbReference type="RefSeq" id="WP_047194901.1">
    <property type="nucleotide sequence ID" value="NZ_CP011371.1"/>
</dbReference>
<dbReference type="PROSITE" id="PS51257">
    <property type="entry name" value="PROKAR_LIPOPROTEIN"/>
    <property type="match status" value="1"/>
</dbReference>
<dbReference type="OrthoDB" id="221261at2"/>
<keyword evidence="4" id="KW-1185">Reference proteome</keyword>
<dbReference type="Gene3D" id="2.120.10.30">
    <property type="entry name" value="TolB, C-terminal domain"/>
    <property type="match status" value="2"/>
</dbReference>
<dbReference type="KEGG" id="pbh:AAW51_2533"/>